<dbReference type="InterPro" id="IPR036047">
    <property type="entry name" value="F-box-like_dom_sf"/>
</dbReference>
<sequence>MSSAHGQLFTHPLLLKKFGPQDELRTLQALPFEIILHSIMPHLSVGDIVSLRKVNTAFYLLTHDPRIWRALLIRFHCPLPLFPNNIEYLLRPHDLQAELLVRNFVSMQQAWESDKPELLAYDSMATHGKITEIVVLPGGEYAVCIVKSVDHGFRVVVSTLDGSCFGLASIATDSEPYDLKAKYMDHGKGAGITLWYTVYSAGKHEESDTEQMVYTCHTAHIGLDTLTICARNLAPLAEPISFLFESITFEYGPVIDVNLFTHPGYDENGNPATVTFMLSVLLPNEIALYNLTTNEARTFICEPNAHQHVHGYPQQVRAARLLNADGDVLVIRTAIGAGLGDVHMLEMYSCSNYGRFRLSPTSGVMLPEYSPGSSLKVSEPMAVETSQGGIPHPISIYVQTQSPRFIVHYTISATQRFAHGTAPWWAYDLKTLQSQATTACPDEEMFIVPGTKRGLILSHTPEDKSTDSIIPKFNLTSVRRYFNPETPALANILRTLPTLEGMQRTLQLCAWRPRLLYRTIRIPEHTIRRMNAFGISAVGWDESSGRTCIATKQDERLHILDVADMPKPDECYDRFDSLQHILKVGRFEPRSPALSTYSDDSWRETHRMLIIDEGSDSEMFTRLWAWFLWLCSSDSTPAEDKVAYLAFYVFCCGVSMLSFYAASFFQEHLFRLCSSIYIS</sequence>
<organism evidence="2 3">
    <name type="scientific">Cylindrobasidium torrendii FP15055 ss-10</name>
    <dbReference type="NCBI Taxonomy" id="1314674"/>
    <lineage>
        <taxon>Eukaryota</taxon>
        <taxon>Fungi</taxon>
        <taxon>Dikarya</taxon>
        <taxon>Basidiomycota</taxon>
        <taxon>Agaricomycotina</taxon>
        <taxon>Agaricomycetes</taxon>
        <taxon>Agaricomycetidae</taxon>
        <taxon>Agaricales</taxon>
        <taxon>Marasmiineae</taxon>
        <taxon>Physalacriaceae</taxon>
        <taxon>Cylindrobasidium</taxon>
    </lineage>
</organism>
<evidence type="ECO:0000256" key="1">
    <source>
        <dbReference type="SAM" id="Phobius"/>
    </source>
</evidence>
<evidence type="ECO:0008006" key="4">
    <source>
        <dbReference type="Google" id="ProtNLM"/>
    </source>
</evidence>
<dbReference type="Gene3D" id="1.20.1280.50">
    <property type="match status" value="1"/>
</dbReference>
<accession>A0A0D7BL91</accession>
<keyword evidence="1" id="KW-1133">Transmembrane helix</keyword>
<keyword evidence="1" id="KW-0812">Transmembrane</keyword>
<gene>
    <name evidence="2" type="ORF">CYLTODRAFT_487676</name>
</gene>
<keyword evidence="1" id="KW-0472">Membrane</keyword>
<keyword evidence="3" id="KW-1185">Reference proteome</keyword>
<dbReference type="EMBL" id="KN880461">
    <property type="protein sequence ID" value="KIY70909.1"/>
    <property type="molecule type" value="Genomic_DNA"/>
</dbReference>
<evidence type="ECO:0000313" key="3">
    <source>
        <dbReference type="Proteomes" id="UP000054007"/>
    </source>
</evidence>
<dbReference type="AlphaFoldDB" id="A0A0D7BL91"/>
<dbReference type="SUPFAM" id="SSF81383">
    <property type="entry name" value="F-box domain"/>
    <property type="match status" value="1"/>
</dbReference>
<feature type="transmembrane region" description="Helical" evidence="1">
    <location>
        <begin position="642"/>
        <end position="662"/>
    </location>
</feature>
<dbReference type="OrthoDB" id="3219396at2759"/>
<reference evidence="2 3" key="1">
    <citation type="journal article" date="2015" name="Fungal Genet. Biol.">
        <title>Evolution of novel wood decay mechanisms in Agaricales revealed by the genome sequences of Fistulina hepatica and Cylindrobasidium torrendii.</title>
        <authorList>
            <person name="Floudas D."/>
            <person name="Held B.W."/>
            <person name="Riley R."/>
            <person name="Nagy L.G."/>
            <person name="Koehler G."/>
            <person name="Ransdell A.S."/>
            <person name="Younus H."/>
            <person name="Chow J."/>
            <person name="Chiniquy J."/>
            <person name="Lipzen A."/>
            <person name="Tritt A."/>
            <person name="Sun H."/>
            <person name="Haridas S."/>
            <person name="LaButti K."/>
            <person name="Ohm R.A."/>
            <person name="Kues U."/>
            <person name="Blanchette R.A."/>
            <person name="Grigoriev I.V."/>
            <person name="Minto R.E."/>
            <person name="Hibbett D.S."/>
        </authorList>
    </citation>
    <scope>NUCLEOTIDE SEQUENCE [LARGE SCALE GENOMIC DNA]</scope>
    <source>
        <strain evidence="2 3">FP15055 ss-10</strain>
    </source>
</reference>
<name>A0A0D7BL91_9AGAR</name>
<evidence type="ECO:0000313" key="2">
    <source>
        <dbReference type="EMBL" id="KIY70909.1"/>
    </source>
</evidence>
<proteinExistence type="predicted"/>
<protein>
    <recommendedName>
        <fullName evidence="4">F-box domain-containing protein</fullName>
    </recommendedName>
</protein>
<dbReference type="Proteomes" id="UP000054007">
    <property type="component" value="Unassembled WGS sequence"/>
</dbReference>